<dbReference type="Proteomes" id="UP000541444">
    <property type="component" value="Unassembled WGS sequence"/>
</dbReference>
<proteinExistence type="predicted"/>
<accession>A0A7J7LV86</accession>
<dbReference type="EMBL" id="JACGCM010001976">
    <property type="protein sequence ID" value="KAF6146484.1"/>
    <property type="molecule type" value="Genomic_DNA"/>
</dbReference>
<evidence type="ECO:0000313" key="2">
    <source>
        <dbReference type="Proteomes" id="UP000541444"/>
    </source>
</evidence>
<dbReference type="AlphaFoldDB" id="A0A7J7LV86"/>
<gene>
    <name evidence="1" type="ORF">GIB67_037784</name>
</gene>
<sequence length="118" mass="13327">MPYKEVGLVSICANESKYWRKMVSSPNLPIKTGTTTAGLDFLELLTFFPFKRATLWIKALSSDSNSIVVSNVEVDNDTESLHLFKVCELSSPFTSFIPSYTIRFIYAELSTRILGMFI</sequence>
<evidence type="ECO:0000313" key="1">
    <source>
        <dbReference type="EMBL" id="KAF6146484.1"/>
    </source>
</evidence>
<organism evidence="1 2">
    <name type="scientific">Kingdonia uniflora</name>
    <dbReference type="NCBI Taxonomy" id="39325"/>
    <lineage>
        <taxon>Eukaryota</taxon>
        <taxon>Viridiplantae</taxon>
        <taxon>Streptophyta</taxon>
        <taxon>Embryophyta</taxon>
        <taxon>Tracheophyta</taxon>
        <taxon>Spermatophyta</taxon>
        <taxon>Magnoliopsida</taxon>
        <taxon>Ranunculales</taxon>
        <taxon>Circaeasteraceae</taxon>
        <taxon>Kingdonia</taxon>
    </lineage>
</organism>
<keyword evidence="2" id="KW-1185">Reference proteome</keyword>
<comment type="caution">
    <text evidence="1">The sequence shown here is derived from an EMBL/GenBank/DDBJ whole genome shotgun (WGS) entry which is preliminary data.</text>
</comment>
<protein>
    <submittedName>
        <fullName evidence="1">Uncharacterized protein</fullName>
    </submittedName>
</protein>
<name>A0A7J7LV86_9MAGN</name>
<reference evidence="1 2" key="1">
    <citation type="journal article" date="2020" name="IScience">
        <title>Genome Sequencing of the Endangered Kingdonia uniflora (Circaeasteraceae, Ranunculales) Reveals Potential Mechanisms of Evolutionary Specialization.</title>
        <authorList>
            <person name="Sun Y."/>
            <person name="Deng T."/>
            <person name="Zhang A."/>
            <person name="Moore M.J."/>
            <person name="Landis J.B."/>
            <person name="Lin N."/>
            <person name="Zhang H."/>
            <person name="Zhang X."/>
            <person name="Huang J."/>
            <person name="Zhang X."/>
            <person name="Sun H."/>
            <person name="Wang H."/>
        </authorList>
    </citation>
    <scope>NUCLEOTIDE SEQUENCE [LARGE SCALE GENOMIC DNA]</scope>
    <source>
        <strain evidence="1">TB1705</strain>
        <tissue evidence="1">Leaf</tissue>
    </source>
</reference>